<evidence type="ECO:0000313" key="3">
    <source>
        <dbReference type="EnsemblPlants" id="cds.evm.model.05.2010"/>
    </source>
</evidence>
<dbReference type="Gramene" id="evm.model.05.2010">
    <property type="protein sequence ID" value="cds.evm.model.05.2010"/>
    <property type="gene ID" value="evm.TU.05.2010"/>
</dbReference>
<dbReference type="PANTHER" id="PTHR28532">
    <property type="entry name" value="GEO13458P1"/>
    <property type="match status" value="1"/>
</dbReference>
<dbReference type="AlphaFoldDB" id="A0A803PNW0"/>
<feature type="domain" description="Essential protein Yae1 N-terminal" evidence="2">
    <location>
        <begin position="20"/>
        <end position="58"/>
    </location>
</feature>
<dbReference type="Pfam" id="PF09811">
    <property type="entry name" value="Yae1_N"/>
    <property type="match status" value="1"/>
</dbReference>
<reference evidence="3" key="1">
    <citation type="submission" date="2018-11" db="EMBL/GenBank/DDBJ databases">
        <authorList>
            <person name="Grassa J C."/>
        </authorList>
    </citation>
    <scope>NUCLEOTIDE SEQUENCE [LARGE SCALE GENOMIC DNA]</scope>
</reference>
<dbReference type="InterPro" id="IPR019191">
    <property type="entry name" value="Essential_protein_Yae1_N"/>
</dbReference>
<evidence type="ECO:0000313" key="4">
    <source>
        <dbReference type="Proteomes" id="UP000596661"/>
    </source>
</evidence>
<reference evidence="3" key="2">
    <citation type="submission" date="2021-03" db="UniProtKB">
        <authorList>
            <consortium name="EnsemblPlants"/>
        </authorList>
    </citation>
    <scope>IDENTIFICATION</scope>
</reference>
<keyword evidence="4" id="KW-1185">Reference proteome</keyword>
<proteinExistence type="inferred from homology"/>
<accession>A0A803PNW0</accession>
<evidence type="ECO:0000259" key="2">
    <source>
        <dbReference type="Pfam" id="PF09811"/>
    </source>
</evidence>
<evidence type="ECO:0000256" key="1">
    <source>
        <dbReference type="ARBA" id="ARBA00038090"/>
    </source>
</evidence>
<comment type="similarity">
    <text evidence="1">Belongs to the LTO1 family.</text>
</comment>
<sequence length="139" mass="15623">MDDDIFDSSLNLEEAHLKEGFNEGYKDGLDSGKEDGKQVGLKTGFEIGEELGFYKGCVDIWNSVIHVDPTQFSSRVQKGIKQMEELIEKYPVMEPENENVHEIMDGLRLKFKAVCASMGVKLEYNGYPKSSSDANEMGF</sequence>
<dbReference type="Proteomes" id="UP000596661">
    <property type="component" value="Chromosome 5"/>
</dbReference>
<dbReference type="PANTHER" id="PTHR28532:SF1">
    <property type="entry name" value="ORAL CANCER OVEREXPRESSED 1"/>
    <property type="match status" value="1"/>
</dbReference>
<dbReference type="InterPro" id="IPR052436">
    <property type="entry name" value="LTO1_adapter"/>
</dbReference>
<dbReference type="EMBL" id="UZAU01000549">
    <property type="status" value="NOT_ANNOTATED_CDS"/>
    <property type="molecule type" value="Genomic_DNA"/>
</dbReference>
<protein>
    <recommendedName>
        <fullName evidence="2">Essential protein Yae1 N-terminal domain-containing protein</fullName>
    </recommendedName>
</protein>
<dbReference type="OMA" id="FKQVCSM"/>
<dbReference type="EnsemblPlants" id="evm.model.05.2010">
    <property type="protein sequence ID" value="cds.evm.model.05.2010"/>
    <property type="gene ID" value="evm.TU.05.2010"/>
</dbReference>
<organism evidence="3 4">
    <name type="scientific">Cannabis sativa</name>
    <name type="common">Hemp</name>
    <name type="synonym">Marijuana</name>
    <dbReference type="NCBI Taxonomy" id="3483"/>
    <lineage>
        <taxon>Eukaryota</taxon>
        <taxon>Viridiplantae</taxon>
        <taxon>Streptophyta</taxon>
        <taxon>Embryophyta</taxon>
        <taxon>Tracheophyta</taxon>
        <taxon>Spermatophyta</taxon>
        <taxon>Magnoliopsida</taxon>
        <taxon>eudicotyledons</taxon>
        <taxon>Gunneridae</taxon>
        <taxon>Pentapetalae</taxon>
        <taxon>rosids</taxon>
        <taxon>fabids</taxon>
        <taxon>Rosales</taxon>
        <taxon>Cannabaceae</taxon>
        <taxon>Cannabis</taxon>
    </lineage>
</organism>
<dbReference type="OrthoDB" id="48036at2759"/>
<name>A0A803PNW0_CANSA</name>